<dbReference type="OrthoDB" id="256303at2759"/>
<keyword evidence="1 3" id="KW-0853">WD repeat</keyword>
<dbReference type="InterPro" id="IPR019775">
    <property type="entry name" value="WD40_repeat_CS"/>
</dbReference>
<dbReference type="InterPro" id="IPR001680">
    <property type="entry name" value="WD40_rpt"/>
</dbReference>
<name>A0A4P9WCY4_9FUNG</name>
<feature type="repeat" description="WD" evidence="3">
    <location>
        <begin position="97"/>
        <end position="142"/>
    </location>
</feature>
<evidence type="ECO:0000313" key="5">
    <source>
        <dbReference type="Proteomes" id="UP000269721"/>
    </source>
</evidence>
<dbReference type="PROSITE" id="PS50082">
    <property type="entry name" value="WD_REPEATS_2"/>
    <property type="match status" value="4"/>
</dbReference>
<dbReference type="PRINTS" id="PR00320">
    <property type="entry name" value="GPROTEINBRPT"/>
</dbReference>
<reference evidence="5" key="1">
    <citation type="journal article" date="2018" name="Nat. Microbiol.">
        <title>Leveraging single-cell genomics to expand the fungal tree of life.</title>
        <authorList>
            <person name="Ahrendt S.R."/>
            <person name="Quandt C.A."/>
            <person name="Ciobanu D."/>
            <person name="Clum A."/>
            <person name="Salamov A."/>
            <person name="Andreopoulos B."/>
            <person name="Cheng J.F."/>
            <person name="Woyke T."/>
            <person name="Pelin A."/>
            <person name="Henrissat B."/>
            <person name="Reynolds N.K."/>
            <person name="Benny G.L."/>
            <person name="Smith M.E."/>
            <person name="James T.Y."/>
            <person name="Grigoriev I.V."/>
        </authorList>
    </citation>
    <scope>NUCLEOTIDE SEQUENCE [LARGE SCALE GENOMIC DNA]</scope>
</reference>
<dbReference type="InterPro" id="IPR020472">
    <property type="entry name" value="WD40_PAC1"/>
</dbReference>
<sequence length="329" mass="35650">MAASANKDFEVAHAPSETVSELAFSSQGDFLAASSWDSQTRIWEVLPTGNAEPKAMFAHEAPALCVAWSPDGTKVLSGGCDKAGRMLDLLTGQSTQVAAHDEAIRCCKFISDVGNMTNMFITGSWDKTARYWDLRSPTPAHTLVLPERCYAIDVSGPLMVIGTADRQVQVYDLNNPSVVFKQIESPLKFQTRTVTCLPTRTGFALGSVEGRIAIHKFEPADSKSNFIWKCHRIGADIYPVNCLSFHPVFGTSLLSAGSDGEYNIWDIPGKKRIRFGQAGAPVTAAAFNRGGTILAYSAGSDWVAGHENYQPGCKIFLHAVAESDVKPRS</sequence>
<dbReference type="SMART" id="SM00320">
    <property type="entry name" value="WD40"/>
    <property type="match status" value="5"/>
</dbReference>
<evidence type="ECO:0000256" key="1">
    <source>
        <dbReference type="ARBA" id="ARBA00022574"/>
    </source>
</evidence>
<dbReference type="AlphaFoldDB" id="A0A4P9WCY4"/>
<protein>
    <submittedName>
        <fullName evidence="4">WD40-repeat-containing domain protein</fullName>
    </submittedName>
</protein>
<evidence type="ECO:0000256" key="3">
    <source>
        <dbReference type="PROSITE-ProRule" id="PRU00221"/>
    </source>
</evidence>
<accession>A0A4P9WCY4</accession>
<keyword evidence="5" id="KW-1185">Reference proteome</keyword>
<feature type="repeat" description="WD" evidence="3">
    <location>
        <begin position="56"/>
        <end position="97"/>
    </location>
</feature>
<dbReference type="Pfam" id="PF00400">
    <property type="entry name" value="WD40"/>
    <property type="match status" value="3"/>
</dbReference>
<gene>
    <name evidence="4" type="ORF">BDK51DRAFT_36095</name>
</gene>
<feature type="repeat" description="WD" evidence="3">
    <location>
        <begin position="12"/>
        <end position="45"/>
    </location>
</feature>
<dbReference type="Proteomes" id="UP000269721">
    <property type="component" value="Unassembled WGS sequence"/>
</dbReference>
<dbReference type="SUPFAM" id="SSF50978">
    <property type="entry name" value="WD40 repeat-like"/>
    <property type="match status" value="1"/>
</dbReference>
<organism evidence="4 5">
    <name type="scientific">Blyttiomyces helicus</name>
    <dbReference type="NCBI Taxonomy" id="388810"/>
    <lineage>
        <taxon>Eukaryota</taxon>
        <taxon>Fungi</taxon>
        <taxon>Fungi incertae sedis</taxon>
        <taxon>Chytridiomycota</taxon>
        <taxon>Chytridiomycota incertae sedis</taxon>
        <taxon>Chytridiomycetes</taxon>
        <taxon>Chytridiomycetes incertae sedis</taxon>
        <taxon>Blyttiomyces</taxon>
    </lineage>
</organism>
<dbReference type="InterPro" id="IPR036322">
    <property type="entry name" value="WD40_repeat_dom_sf"/>
</dbReference>
<dbReference type="EMBL" id="KZ995588">
    <property type="protein sequence ID" value="RKO90374.1"/>
    <property type="molecule type" value="Genomic_DNA"/>
</dbReference>
<dbReference type="InterPro" id="IPR015943">
    <property type="entry name" value="WD40/YVTN_repeat-like_dom_sf"/>
</dbReference>
<dbReference type="PANTHER" id="PTHR10971">
    <property type="entry name" value="MRNA EXPORT FACTOR AND BUB3"/>
    <property type="match status" value="1"/>
</dbReference>
<dbReference type="PROSITE" id="PS50294">
    <property type="entry name" value="WD_REPEATS_REGION"/>
    <property type="match status" value="1"/>
</dbReference>
<feature type="repeat" description="WD" evidence="3">
    <location>
        <begin position="233"/>
        <end position="275"/>
    </location>
</feature>
<proteinExistence type="predicted"/>
<evidence type="ECO:0000313" key="4">
    <source>
        <dbReference type="EMBL" id="RKO90374.1"/>
    </source>
</evidence>
<evidence type="ECO:0000256" key="2">
    <source>
        <dbReference type="ARBA" id="ARBA00022737"/>
    </source>
</evidence>
<dbReference type="Gene3D" id="2.130.10.10">
    <property type="entry name" value="YVTN repeat-like/Quinoprotein amine dehydrogenase"/>
    <property type="match status" value="1"/>
</dbReference>
<keyword evidence="2" id="KW-0677">Repeat</keyword>
<dbReference type="PROSITE" id="PS00678">
    <property type="entry name" value="WD_REPEATS_1"/>
    <property type="match status" value="1"/>
</dbReference>